<dbReference type="EMBL" id="JBEPLM010000007">
    <property type="protein sequence ID" value="MET3594650.1"/>
    <property type="molecule type" value="Genomic_DNA"/>
</dbReference>
<accession>A0ABV2HVK4</accession>
<proteinExistence type="predicted"/>
<gene>
    <name evidence="1" type="ORF">ABID26_004058</name>
</gene>
<organism evidence="1 2">
    <name type="scientific">Mesorhizobium shonense</name>
    <dbReference type="NCBI Taxonomy" id="1209948"/>
    <lineage>
        <taxon>Bacteria</taxon>
        <taxon>Pseudomonadati</taxon>
        <taxon>Pseudomonadota</taxon>
        <taxon>Alphaproteobacteria</taxon>
        <taxon>Hyphomicrobiales</taxon>
        <taxon>Phyllobacteriaceae</taxon>
        <taxon>Mesorhizobium</taxon>
    </lineage>
</organism>
<name>A0ABV2HVK4_9HYPH</name>
<sequence>MSIEDAGRGRLRRMDWLEVTVTLAIAFALRRRGS</sequence>
<comment type="caution">
    <text evidence="1">The sequence shown here is derived from an EMBL/GenBank/DDBJ whole genome shotgun (WGS) entry which is preliminary data.</text>
</comment>
<keyword evidence="2" id="KW-1185">Reference proteome</keyword>
<reference evidence="1 2" key="1">
    <citation type="submission" date="2024-06" db="EMBL/GenBank/DDBJ databases">
        <title>Genomic Encyclopedia of Type Strains, Phase IV (KMG-IV): sequencing the most valuable type-strain genomes for metagenomic binning, comparative biology and taxonomic classification.</title>
        <authorList>
            <person name="Goeker M."/>
        </authorList>
    </citation>
    <scope>NUCLEOTIDE SEQUENCE [LARGE SCALE GENOMIC DNA]</scope>
    <source>
        <strain evidence="1 2">DSM 29846</strain>
    </source>
</reference>
<dbReference type="Proteomes" id="UP001549036">
    <property type="component" value="Unassembled WGS sequence"/>
</dbReference>
<protein>
    <submittedName>
        <fullName evidence="1">Uncharacterized protein</fullName>
    </submittedName>
</protein>
<evidence type="ECO:0000313" key="1">
    <source>
        <dbReference type="EMBL" id="MET3594650.1"/>
    </source>
</evidence>
<evidence type="ECO:0000313" key="2">
    <source>
        <dbReference type="Proteomes" id="UP001549036"/>
    </source>
</evidence>